<dbReference type="EMBL" id="CM031838">
    <property type="protein sequence ID" value="KAG6677071.1"/>
    <property type="molecule type" value="Genomic_DNA"/>
</dbReference>
<evidence type="ECO:0000256" key="5">
    <source>
        <dbReference type="ARBA" id="ARBA00022840"/>
    </source>
</evidence>
<dbReference type="Pfam" id="PF23559">
    <property type="entry name" value="WHD_DRP"/>
    <property type="match status" value="1"/>
</dbReference>
<dbReference type="AlphaFoldDB" id="A0A922AG63"/>
<evidence type="ECO:0000313" key="11">
    <source>
        <dbReference type="Proteomes" id="UP000811246"/>
    </source>
</evidence>
<dbReference type="Proteomes" id="UP000811246">
    <property type="component" value="Chromosome 14"/>
</dbReference>
<evidence type="ECO:0000256" key="4">
    <source>
        <dbReference type="ARBA" id="ARBA00022821"/>
    </source>
</evidence>
<dbReference type="FunFam" id="1.10.10.10:FF:000322">
    <property type="entry name" value="Probable disease resistance protein At1g63360"/>
    <property type="match status" value="1"/>
</dbReference>
<organism evidence="10 11">
    <name type="scientific">Carya illinoinensis</name>
    <name type="common">Pecan</name>
    <dbReference type="NCBI Taxonomy" id="32201"/>
    <lineage>
        <taxon>Eukaryota</taxon>
        <taxon>Viridiplantae</taxon>
        <taxon>Streptophyta</taxon>
        <taxon>Embryophyta</taxon>
        <taxon>Tracheophyta</taxon>
        <taxon>Spermatophyta</taxon>
        <taxon>Magnoliopsida</taxon>
        <taxon>eudicotyledons</taxon>
        <taxon>Gunneridae</taxon>
        <taxon>Pentapetalae</taxon>
        <taxon>rosids</taxon>
        <taxon>fabids</taxon>
        <taxon>Fagales</taxon>
        <taxon>Juglandaceae</taxon>
        <taxon>Carya</taxon>
    </lineage>
</organism>
<evidence type="ECO:0000313" key="10">
    <source>
        <dbReference type="EMBL" id="KAG6677072.1"/>
    </source>
</evidence>
<reference evidence="10" key="1">
    <citation type="submission" date="2021-01" db="EMBL/GenBank/DDBJ databases">
        <authorList>
            <person name="Lovell J.T."/>
            <person name="Bentley N."/>
            <person name="Bhattarai G."/>
            <person name="Jenkins J.W."/>
            <person name="Sreedasyam A."/>
            <person name="Alarcon Y."/>
            <person name="Bock C."/>
            <person name="Boston L."/>
            <person name="Carlson J."/>
            <person name="Cervantes K."/>
            <person name="Clermont K."/>
            <person name="Krom N."/>
            <person name="Kubenka K."/>
            <person name="Mamidi S."/>
            <person name="Mattison C."/>
            <person name="Monteros M."/>
            <person name="Pisani C."/>
            <person name="Plott C."/>
            <person name="Rajasekar S."/>
            <person name="Rhein H.S."/>
            <person name="Rohla C."/>
            <person name="Song M."/>
            <person name="Hilaire R.S."/>
            <person name="Shu S."/>
            <person name="Wells L."/>
            <person name="Wang X."/>
            <person name="Webber J."/>
            <person name="Heerema R.J."/>
            <person name="Klein P."/>
            <person name="Conner P."/>
            <person name="Grauke L."/>
            <person name="Grimwood J."/>
            <person name="Schmutz J."/>
            <person name="Randall J.J."/>
        </authorList>
    </citation>
    <scope>NUCLEOTIDE SEQUENCE</scope>
    <source>
        <tissue evidence="10">Leaf</tissue>
    </source>
</reference>
<name>A0A922AG63_CARIL</name>
<gene>
    <name evidence="10" type="ORF">I3842_14G008000</name>
</gene>
<dbReference type="GO" id="GO:0005524">
    <property type="term" value="F:ATP binding"/>
    <property type="evidence" value="ECO:0007669"/>
    <property type="project" value="UniProtKB-KW"/>
</dbReference>
<evidence type="ECO:0008006" key="12">
    <source>
        <dbReference type="Google" id="ProtNLM"/>
    </source>
</evidence>
<dbReference type="GO" id="GO:0043531">
    <property type="term" value="F:ADP binding"/>
    <property type="evidence" value="ECO:0007669"/>
    <property type="project" value="InterPro"/>
</dbReference>
<protein>
    <recommendedName>
        <fullName evidence="12">Disease resistance RPP13-like protein 1</fullName>
    </recommendedName>
</protein>
<proteinExistence type="predicted"/>
<dbReference type="CDD" id="cd14798">
    <property type="entry name" value="RX-CC_like"/>
    <property type="match status" value="1"/>
</dbReference>
<evidence type="ECO:0000256" key="3">
    <source>
        <dbReference type="ARBA" id="ARBA00022741"/>
    </source>
</evidence>
<dbReference type="FunFam" id="3.40.50.300:FF:001091">
    <property type="entry name" value="Probable disease resistance protein At1g61300"/>
    <property type="match status" value="1"/>
</dbReference>
<evidence type="ECO:0000259" key="6">
    <source>
        <dbReference type="Pfam" id="PF00931"/>
    </source>
</evidence>
<keyword evidence="3" id="KW-0547">Nucleotide-binding</keyword>
<feature type="domain" description="Disease resistance N-terminal" evidence="7">
    <location>
        <begin position="41"/>
        <end position="130"/>
    </location>
</feature>
<keyword evidence="1" id="KW-0433">Leucine-rich repeat</keyword>
<dbReference type="Pfam" id="PF18052">
    <property type="entry name" value="Rx_N"/>
    <property type="match status" value="1"/>
</dbReference>
<evidence type="ECO:0000256" key="1">
    <source>
        <dbReference type="ARBA" id="ARBA00022614"/>
    </source>
</evidence>
<accession>A0A922AG63</accession>
<dbReference type="Pfam" id="PF00931">
    <property type="entry name" value="NB-ARC"/>
    <property type="match status" value="1"/>
</dbReference>
<comment type="caution">
    <text evidence="10">The sequence shown here is derived from an EMBL/GenBank/DDBJ whole genome shotgun (WGS) entry which is preliminary data.</text>
</comment>
<dbReference type="InterPro" id="IPR056789">
    <property type="entry name" value="LRR_R13L1-DRL21"/>
</dbReference>
<dbReference type="PANTHER" id="PTHR36766">
    <property type="entry name" value="PLANT BROAD-SPECTRUM MILDEW RESISTANCE PROTEIN RPW8"/>
    <property type="match status" value="1"/>
</dbReference>
<keyword evidence="5" id="KW-0067">ATP-binding</keyword>
<evidence type="ECO:0000259" key="7">
    <source>
        <dbReference type="Pfam" id="PF18052"/>
    </source>
</evidence>
<dbReference type="GO" id="GO:0006952">
    <property type="term" value="P:defense response"/>
    <property type="evidence" value="ECO:0007669"/>
    <property type="project" value="UniProtKB-KW"/>
</dbReference>
<dbReference type="Pfam" id="PF25019">
    <property type="entry name" value="LRR_R13L1-DRL21"/>
    <property type="match status" value="1"/>
</dbReference>
<feature type="domain" description="R13L1/DRL21-like LRR repeat region" evidence="9">
    <location>
        <begin position="709"/>
        <end position="833"/>
    </location>
</feature>
<dbReference type="PANTHER" id="PTHR36766:SF51">
    <property type="entry name" value="DISEASE RESISTANCE RPP13-LIKE PROTEIN 1"/>
    <property type="match status" value="1"/>
</dbReference>
<dbReference type="EMBL" id="CM031838">
    <property type="protein sequence ID" value="KAG6677072.1"/>
    <property type="molecule type" value="Genomic_DNA"/>
</dbReference>
<evidence type="ECO:0000259" key="9">
    <source>
        <dbReference type="Pfam" id="PF25019"/>
    </source>
</evidence>
<keyword evidence="2" id="KW-0677">Repeat</keyword>
<dbReference type="InterPro" id="IPR041118">
    <property type="entry name" value="Rx_N"/>
</dbReference>
<sequence length="1224" mass="140138">MQHIACYLIVLCSVLKKPTFISLAFFHSNQENMAEVGVAFLSAILGAVFQKMVSPEVVDFMQRRKLTEGLLRKLKTSVLSVNAVLEDAEEKEVTNPNVKTWIDELKDVAYDAEDILDEIATKALRCKLDAEFQTTAGKVRNSISAFLNPFIHRLEPKIQEVLDRLEHLAKQKDFMGLQVLGVGGKQYPDQRLTTSYVLESDTFGRDEDKKKVIDLLHPSDVGGNEMRNEKCVIAIVGMGGLGKTTLAKLVYKERRVEQHFDLKIWFCVSQELDVPKIEKSIIDQSATSSARSIEDPEQLQVTVQKNLNGKKFLIVLDDVWSENPIHKEFLVQLLEYGTRGSRILVTTRNESVALATHAEPYHLKQLSENDCQSLFEKHAFRNGSSNVDPKIKEIGEQIVKKCKGLPLAIKSIGDLLQSESDVERWTNILKSNLWDISMEETNILPALRLSYKYLPSNLKRCFAYCSILRKGYIFEKDKLVLLWMAEGFLQQTETETMEKVGNRYFHALVSRSLFQQSSEGFVMHDLVNDLAKFVAGQFGADSVNKIVKMTRHVSYSDLHLWFFDDIEDDLLKAKQLRTFLALDFETQYVKFPRTLLHLRVLSLGRFGTTKLLDSIGKMKHLRYLDVSNSDVYRLPNSICDLCNLQTLKLSWCRVLHRLPRDMWKLINLRHLEIDGTKRLIKEMPIHMGRLKCLQTLSKFIVSKHNRSGIGELGKLINLRGKLLIQKLQNVRSAENALAASLKDKAYLEQLELQWSRPKEFDISESQRGVLENLQPYENLKRLTISYYHGNGFPNWIGQGLPSLSELELIDCKYCSALPPLGHLPSLKRLKIVRLDEVVTVGPEFYGNSSNSSMKPFGTLKVLKLVDMLNWENWRHSGGENEVETFSQLEELYIRNCPKLRAKLPVHPSSLAKLVIIECKKLELPMQWQYSSLEELYLSDCCDSLTSFPLDLFPNLKSIQIKKSNNLHSLEQHGGDHLVISKLGIHECPKFVSFPEGGLRAPNLANFIVNYCESLRSMPEKMHLFLPSLCYLELINCPEVESFPEGGLPSNLKQIVIRRCKKLIANGKRWDLQILPSLDWLEITSDISEDHVESFPEGLLLPTTLTNLKISSFGNLKSLDNEGFQHLTSLVILVINCPKLRNMPEEEFPTSLRFLHIWNCDPVLKKELNGKEGEEWLKVARIPSIPNIWLDLTQIQGYEFSPVFYMRRSPYEPPYDQFEDEYADD</sequence>
<keyword evidence="4" id="KW-0611">Plant defense</keyword>
<dbReference type="InterPro" id="IPR038005">
    <property type="entry name" value="RX-like_CC"/>
</dbReference>
<dbReference type="InterPro" id="IPR002182">
    <property type="entry name" value="NB-ARC"/>
</dbReference>
<evidence type="ECO:0000256" key="2">
    <source>
        <dbReference type="ARBA" id="ARBA00022737"/>
    </source>
</evidence>
<dbReference type="InterPro" id="IPR058922">
    <property type="entry name" value="WHD_DRP"/>
</dbReference>
<feature type="domain" description="NB-ARC" evidence="6">
    <location>
        <begin position="228"/>
        <end position="382"/>
    </location>
</feature>
<evidence type="ECO:0000259" key="8">
    <source>
        <dbReference type="Pfam" id="PF23559"/>
    </source>
</evidence>
<feature type="domain" description="Disease resistance protein winged helix" evidence="8">
    <location>
        <begin position="469"/>
        <end position="531"/>
    </location>
</feature>